<accession>A0A1D8GKF9</accession>
<reference evidence="4 5" key="1">
    <citation type="submission" date="2016-09" db="EMBL/GenBank/DDBJ databases">
        <title>Genomic analysis reveals versatility of anaerobic energy metabolism of Geosporobacter ferrireducens IRF9 of phylum Firmicutes.</title>
        <authorList>
            <person name="Kim S.-J."/>
        </authorList>
    </citation>
    <scope>NUCLEOTIDE SEQUENCE [LARGE SCALE GENOMIC DNA]</scope>
    <source>
        <strain evidence="4 5">IRF9</strain>
    </source>
</reference>
<dbReference type="NCBIfam" id="TIGR02660">
    <property type="entry name" value="nifV_homocitr"/>
    <property type="match status" value="1"/>
</dbReference>
<dbReference type="InterPro" id="IPR000891">
    <property type="entry name" value="PYR_CT"/>
</dbReference>
<evidence type="ECO:0000256" key="2">
    <source>
        <dbReference type="RuleBase" id="RU003523"/>
    </source>
</evidence>
<dbReference type="PANTHER" id="PTHR42880">
    <property type="entry name" value="HOMOCITRATE SYNTHASE"/>
    <property type="match status" value="1"/>
</dbReference>
<proteinExistence type="inferred from homology"/>
<feature type="domain" description="Pyruvate carboxyltransferase" evidence="3">
    <location>
        <begin position="4"/>
        <end position="255"/>
    </location>
</feature>
<dbReference type="InterPro" id="IPR002034">
    <property type="entry name" value="AIPM/Hcit_synth_CS"/>
</dbReference>
<dbReference type="InterPro" id="IPR054691">
    <property type="entry name" value="LeuA/HCS_post-cat"/>
</dbReference>
<dbReference type="AlphaFoldDB" id="A0A1D8GKF9"/>
<organism evidence="4 5">
    <name type="scientific">Geosporobacter ferrireducens</name>
    <dbReference type="NCBI Taxonomy" id="1424294"/>
    <lineage>
        <taxon>Bacteria</taxon>
        <taxon>Bacillati</taxon>
        <taxon>Bacillota</taxon>
        <taxon>Clostridia</taxon>
        <taxon>Peptostreptococcales</taxon>
        <taxon>Thermotaleaceae</taxon>
        <taxon>Geosporobacter</taxon>
    </lineage>
</organism>
<dbReference type="GO" id="GO:0019752">
    <property type="term" value="P:carboxylic acid metabolic process"/>
    <property type="evidence" value="ECO:0007669"/>
    <property type="project" value="InterPro"/>
</dbReference>
<keyword evidence="1 2" id="KW-0808">Transferase</keyword>
<dbReference type="PROSITE" id="PS00816">
    <property type="entry name" value="AIPM_HOMOCIT_SYNTH_2"/>
    <property type="match status" value="1"/>
</dbReference>
<dbReference type="OrthoDB" id="9804858at2"/>
<dbReference type="Proteomes" id="UP000095743">
    <property type="component" value="Chromosome"/>
</dbReference>
<dbReference type="SUPFAM" id="SSF51569">
    <property type="entry name" value="Aldolase"/>
    <property type="match status" value="1"/>
</dbReference>
<protein>
    <submittedName>
        <fullName evidence="4">Homocitrate synthase</fullName>
    </submittedName>
</protein>
<dbReference type="PROSITE" id="PS00815">
    <property type="entry name" value="AIPM_HOMOCIT_SYNTH_1"/>
    <property type="match status" value="1"/>
</dbReference>
<name>A0A1D8GKF9_9FIRM</name>
<sequence length="377" mass="42114">MQDFYIVDTTLRDGEQAPGVAFFKKEKVKIAKMLDEAGVDIIEAGIPIMGKEEMECIEQIIAMQGKAKILTWNRMHKRDVDASLRCGAENIHIAVPASDIQIWQKLKKDRSWVMKEMQKVVSYAAEKGCSVSVGAEDASRTEEDCLIELYKKAFQAGARRFRYADTLGVLNPTSSYQKIKRIQENIDGELDFHGHNDFGMATANTLSAFQAGAKYISCSVNGLGERAGNTALEEIVMVLKILFECEHPFEGKKMMTLSQLVEQASGRIIGDGKPIVGKMVFSHESGIHVDGLLKSRNCYEAFSPEEIGRKTEVILGKHSGSIAVIHCLQEMGIEIAKKQSDEIVKMIHQIYTHNKKPDIDFLLKQWTQVNKKVASRA</sequence>
<dbReference type="PANTHER" id="PTHR42880:SF1">
    <property type="entry name" value="ISOPROPYLMALATE_HOMOCITRATE_CITRAMALATE SYNTHASE FAMILY PROTEIN"/>
    <property type="match status" value="1"/>
</dbReference>
<keyword evidence="5" id="KW-1185">Reference proteome</keyword>
<dbReference type="Gene3D" id="3.20.20.70">
    <property type="entry name" value="Aldolase class I"/>
    <property type="match status" value="1"/>
</dbReference>
<dbReference type="InterPro" id="IPR013785">
    <property type="entry name" value="Aldolase_TIM"/>
</dbReference>
<dbReference type="RefSeq" id="WP_069979174.1">
    <property type="nucleotide sequence ID" value="NZ_CP017269.1"/>
</dbReference>
<comment type="similarity">
    <text evidence="2">Belongs to the alpha-IPM synthase/homocitrate synthase family.</text>
</comment>
<dbReference type="STRING" id="1424294.Gferi_18755"/>
<dbReference type="Pfam" id="PF22617">
    <property type="entry name" value="HCS_D2"/>
    <property type="match status" value="1"/>
</dbReference>
<gene>
    <name evidence="4" type="ORF">Gferi_18755</name>
</gene>
<evidence type="ECO:0000313" key="4">
    <source>
        <dbReference type="EMBL" id="AOT71388.1"/>
    </source>
</evidence>
<evidence type="ECO:0000313" key="5">
    <source>
        <dbReference type="Proteomes" id="UP000095743"/>
    </source>
</evidence>
<dbReference type="GO" id="GO:0046912">
    <property type="term" value="F:acyltransferase activity, acyl groups converted into alkyl on transfer"/>
    <property type="evidence" value="ECO:0007669"/>
    <property type="project" value="InterPro"/>
</dbReference>
<dbReference type="Pfam" id="PF00682">
    <property type="entry name" value="HMGL-like"/>
    <property type="match status" value="1"/>
</dbReference>
<dbReference type="PROSITE" id="PS50991">
    <property type="entry name" value="PYR_CT"/>
    <property type="match status" value="1"/>
</dbReference>
<evidence type="ECO:0000256" key="1">
    <source>
        <dbReference type="ARBA" id="ARBA00022679"/>
    </source>
</evidence>
<dbReference type="InterPro" id="IPR013477">
    <property type="entry name" value="NifV/FrbC"/>
</dbReference>
<dbReference type="EMBL" id="CP017269">
    <property type="protein sequence ID" value="AOT71388.1"/>
    <property type="molecule type" value="Genomic_DNA"/>
</dbReference>
<dbReference type="Gene3D" id="1.10.238.260">
    <property type="match status" value="1"/>
</dbReference>
<dbReference type="CDD" id="cd07939">
    <property type="entry name" value="DRE_TIM_NifV"/>
    <property type="match status" value="1"/>
</dbReference>
<dbReference type="KEGG" id="gfe:Gferi_18755"/>
<evidence type="ECO:0000259" key="3">
    <source>
        <dbReference type="PROSITE" id="PS50991"/>
    </source>
</evidence>